<organism evidence="2 3">
    <name type="scientific">Octodon degus</name>
    <name type="common">Degu</name>
    <name type="synonym">Sciurus degus</name>
    <dbReference type="NCBI Taxonomy" id="10160"/>
    <lineage>
        <taxon>Eukaryota</taxon>
        <taxon>Metazoa</taxon>
        <taxon>Chordata</taxon>
        <taxon>Craniata</taxon>
        <taxon>Vertebrata</taxon>
        <taxon>Euteleostomi</taxon>
        <taxon>Mammalia</taxon>
        <taxon>Eutheria</taxon>
        <taxon>Euarchontoglires</taxon>
        <taxon>Glires</taxon>
        <taxon>Rodentia</taxon>
        <taxon>Hystricomorpha</taxon>
        <taxon>Octodontidae</taxon>
        <taxon>Octodon</taxon>
    </lineage>
</organism>
<feature type="region of interest" description="Disordered" evidence="1">
    <location>
        <begin position="106"/>
        <end position="208"/>
    </location>
</feature>
<proteinExistence type="predicted"/>
<dbReference type="RefSeq" id="XP_023561424.1">
    <property type="nucleotide sequence ID" value="XM_023705656.1"/>
</dbReference>
<accession>A0A6P6DMW5</accession>
<gene>
    <name evidence="3" type="primary">LOC111813799</name>
</gene>
<evidence type="ECO:0000313" key="3">
    <source>
        <dbReference type="RefSeq" id="XP_023561424.1"/>
    </source>
</evidence>
<evidence type="ECO:0000256" key="1">
    <source>
        <dbReference type="SAM" id="MobiDB-lite"/>
    </source>
</evidence>
<keyword evidence="2" id="KW-1185">Reference proteome</keyword>
<feature type="compositionally biased region" description="Pro residues" evidence="1">
    <location>
        <begin position="125"/>
        <end position="134"/>
    </location>
</feature>
<protein>
    <submittedName>
        <fullName evidence="3">Myosin IC heavy chain-like</fullName>
    </submittedName>
</protein>
<evidence type="ECO:0000313" key="2">
    <source>
        <dbReference type="Proteomes" id="UP000515203"/>
    </source>
</evidence>
<feature type="compositionally biased region" description="Low complexity" evidence="1">
    <location>
        <begin position="135"/>
        <end position="176"/>
    </location>
</feature>
<sequence length="208" mass="20545">MRSPFLGALRQRTVGLPGPGALGWGCRDSRTGALRRASPRIRPQQPRDRVAGEAGRYGGALWLRAGDARICFCEKGGAAPVGLPALGSPTPGAPLSPGLPYPGGLLYPGGSPTPGAPLSRGLPSPGAPLSPGLPYPGGSPISGAPLSRGLPSLGAPLPRGLPSPGGSPSLGRGTLPASQSRSDGAGVGGTAPGARSCSRPASSVRHRL</sequence>
<reference evidence="3" key="1">
    <citation type="submission" date="2025-08" db="UniProtKB">
        <authorList>
            <consortium name="RefSeq"/>
        </authorList>
    </citation>
    <scope>IDENTIFICATION</scope>
</reference>
<dbReference type="GeneID" id="111813799"/>
<dbReference type="Proteomes" id="UP000515203">
    <property type="component" value="Unplaced"/>
</dbReference>
<name>A0A6P6DMW5_OCTDE</name>
<dbReference type="InParanoid" id="A0A6P6DMW5"/>
<dbReference type="AlphaFoldDB" id="A0A6P6DMW5"/>